<keyword evidence="13" id="KW-0456">Lyase</keyword>
<dbReference type="InterPro" id="IPR043131">
    <property type="entry name" value="BCAT-like_N"/>
</dbReference>
<dbReference type="InterPro" id="IPR001544">
    <property type="entry name" value="Aminotrans_IV"/>
</dbReference>
<evidence type="ECO:0000256" key="9">
    <source>
        <dbReference type="ARBA" id="ARBA00048798"/>
    </source>
</evidence>
<dbReference type="GO" id="GO:0004084">
    <property type="term" value="F:branched-chain-amino-acid transaminase activity"/>
    <property type="evidence" value="ECO:0007669"/>
    <property type="project" value="UniProtKB-EC"/>
</dbReference>
<comment type="pathway">
    <text evidence="4">Amino-acid biosynthesis; L-leucine biosynthesis; L-leucine from 3-methyl-2-oxobutanoate: step 4/4.</text>
</comment>
<dbReference type="OrthoDB" id="9805628at2"/>
<evidence type="ECO:0000256" key="1">
    <source>
        <dbReference type="ARBA" id="ARBA00001933"/>
    </source>
</evidence>
<dbReference type="HOGENOM" id="CLU_020844_2_0_10"/>
<dbReference type="RefSeq" id="WP_015266623.1">
    <property type="nucleotide sequence ID" value="NC_019904.1"/>
</dbReference>
<evidence type="ECO:0000256" key="2">
    <source>
        <dbReference type="ARBA" id="ARBA00004824"/>
    </source>
</evidence>
<proteinExistence type="inferred from homology"/>
<dbReference type="STRING" id="926556.Echvi_2832"/>
<evidence type="ECO:0000256" key="11">
    <source>
        <dbReference type="RuleBase" id="RU004106"/>
    </source>
</evidence>
<accession>L0G276</accession>
<dbReference type="GO" id="GO:0016829">
    <property type="term" value="F:lyase activity"/>
    <property type="evidence" value="ECO:0007669"/>
    <property type="project" value="UniProtKB-KW"/>
</dbReference>
<keyword evidence="13" id="KW-0032">Aminotransferase</keyword>
<sequence length="275" mass="30902">MNSDTFDNDTLLFSPSPKGGYVSAPDHLANRASFFGDGLFETMIFKEGEIRFRDGHWNRITEGLQQLKINGRRLQHIGELEAFLVGQFGSHAFLRVRWNIYRSGLGKYSPQENGTDELISIQQATSPPKVKQQTFISTSITVPKSPWSHCKTLNALTYVMANIEREEKGMDEVILKDTSNFISESGIANLFWKKDGTFYTPSLTCSCIAGVSRNALIQHLNHQRIPLIEGEFTEDHLLSADQVFTTNVSGIAYLQRIEGKEFDTSPIAEAESLFN</sequence>
<evidence type="ECO:0000256" key="8">
    <source>
        <dbReference type="ARBA" id="ARBA00048212"/>
    </source>
</evidence>
<dbReference type="PANTHER" id="PTHR42743">
    <property type="entry name" value="AMINO-ACID AMINOTRANSFERASE"/>
    <property type="match status" value="1"/>
</dbReference>
<name>L0G276_ECHVK</name>
<keyword evidence="13" id="KW-0808">Transferase</keyword>
<dbReference type="GO" id="GO:0046394">
    <property type="term" value="P:carboxylic acid biosynthetic process"/>
    <property type="evidence" value="ECO:0007669"/>
    <property type="project" value="UniProtKB-ARBA"/>
</dbReference>
<evidence type="ECO:0000256" key="12">
    <source>
        <dbReference type="RuleBase" id="RU004516"/>
    </source>
</evidence>
<dbReference type="EC" id="2.6.1.42" evidence="6"/>
<dbReference type="InterPro" id="IPR018300">
    <property type="entry name" value="Aminotrans_IV_CS"/>
</dbReference>
<dbReference type="Pfam" id="PF01063">
    <property type="entry name" value="Aminotran_4"/>
    <property type="match status" value="1"/>
</dbReference>
<evidence type="ECO:0000256" key="3">
    <source>
        <dbReference type="ARBA" id="ARBA00004931"/>
    </source>
</evidence>
<dbReference type="PROSITE" id="PS00770">
    <property type="entry name" value="AA_TRANSFER_CLASS_4"/>
    <property type="match status" value="1"/>
</dbReference>
<comment type="catalytic activity">
    <reaction evidence="8">
        <text>L-valine + 2-oxoglutarate = 3-methyl-2-oxobutanoate + L-glutamate</text>
        <dbReference type="Rhea" id="RHEA:24813"/>
        <dbReference type="ChEBI" id="CHEBI:11851"/>
        <dbReference type="ChEBI" id="CHEBI:16810"/>
        <dbReference type="ChEBI" id="CHEBI:29985"/>
        <dbReference type="ChEBI" id="CHEBI:57762"/>
        <dbReference type="EC" id="2.6.1.42"/>
    </reaction>
</comment>
<evidence type="ECO:0000313" key="14">
    <source>
        <dbReference type="Proteomes" id="UP000010796"/>
    </source>
</evidence>
<comment type="pathway">
    <text evidence="3">Amino-acid biosynthesis; L-valine biosynthesis; L-valine from pyruvate: step 4/4.</text>
</comment>
<gene>
    <name evidence="13" type="ordered locus">Echvi_2832</name>
</gene>
<keyword evidence="14" id="KW-1185">Reference proteome</keyword>
<evidence type="ECO:0000256" key="4">
    <source>
        <dbReference type="ARBA" id="ARBA00005072"/>
    </source>
</evidence>
<evidence type="ECO:0000256" key="6">
    <source>
        <dbReference type="ARBA" id="ARBA00013053"/>
    </source>
</evidence>
<evidence type="ECO:0000313" key="13">
    <source>
        <dbReference type="EMBL" id="AGA79071.1"/>
    </source>
</evidence>
<dbReference type="AlphaFoldDB" id="L0G276"/>
<comment type="catalytic activity">
    <reaction evidence="9">
        <text>L-isoleucine + 2-oxoglutarate = (S)-3-methyl-2-oxopentanoate + L-glutamate</text>
        <dbReference type="Rhea" id="RHEA:24801"/>
        <dbReference type="ChEBI" id="CHEBI:16810"/>
        <dbReference type="ChEBI" id="CHEBI:29985"/>
        <dbReference type="ChEBI" id="CHEBI:35146"/>
        <dbReference type="ChEBI" id="CHEBI:58045"/>
        <dbReference type="EC" id="2.6.1.42"/>
    </reaction>
</comment>
<evidence type="ECO:0000256" key="7">
    <source>
        <dbReference type="ARBA" id="ARBA00022898"/>
    </source>
</evidence>
<dbReference type="KEGG" id="evi:Echvi_2832"/>
<dbReference type="InterPro" id="IPR036038">
    <property type="entry name" value="Aminotransferase-like"/>
</dbReference>
<dbReference type="InterPro" id="IPR043132">
    <property type="entry name" value="BCAT-like_C"/>
</dbReference>
<keyword evidence="7 12" id="KW-0663">Pyridoxal phosphate</keyword>
<dbReference type="Gene3D" id="3.20.10.10">
    <property type="entry name" value="D-amino Acid Aminotransferase, subunit A, domain 2"/>
    <property type="match status" value="1"/>
</dbReference>
<protein>
    <recommendedName>
        <fullName evidence="6">branched-chain-amino-acid transaminase</fullName>
        <ecNumber evidence="6">2.6.1.42</ecNumber>
    </recommendedName>
</protein>
<reference evidence="14" key="1">
    <citation type="submission" date="2012-02" db="EMBL/GenBank/DDBJ databases">
        <title>The complete genome of Echinicola vietnamensis DSM 17526.</title>
        <authorList>
            <person name="Lucas S."/>
            <person name="Copeland A."/>
            <person name="Lapidus A."/>
            <person name="Glavina del Rio T."/>
            <person name="Dalin E."/>
            <person name="Tice H."/>
            <person name="Bruce D."/>
            <person name="Goodwin L."/>
            <person name="Pitluck S."/>
            <person name="Peters L."/>
            <person name="Ovchinnikova G."/>
            <person name="Teshima H."/>
            <person name="Kyrpides N."/>
            <person name="Mavromatis K."/>
            <person name="Ivanova N."/>
            <person name="Brettin T."/>
            <person name="Detter J.C."/>
            <person name="Han C."/>
            <person name="Larimer F."/>
            <person name="Land M."/>
            <person name="Hauser L."/>
            <person name="Markowitz V."/>
            <person name="Cheng J.-F."/>
            <person name="Hugenholtz P."/>
            <person name="Woyke T."/>
            <person name="Wu D."/>
            <person name="Brambilla E."/>
            <person name="Klenk H.-P."/>
            <person name="Eisen J.A."/>
        </authorList>
    </citation>
    <scope>NUCLEOTIDE SEQUENCE [LARGE SCALE GENOMIC DNA]</scope>
    <source>
        <strain evidence="14">DSM 17526 / LMG 23754 / KMM 6221</strain>
    </source>
</reference>
<evidence type="ECO:0000256" key="5">
    <source>
        <dbReference type="ARBA" id="ARBA00009320"/>
    </source>
</evidence>
<dbReference type="InterPro" id="IPR050571">
    <property type="entry name" value="Class-IV_PLP-Dep_Aminotrnsfr"/>
</dbReference>
<dbReference type="PANTHER" id="PTHR42743:SF11">
    <property type="entry name" value="AMINODEOXYCHORISMATE LYASE"/>
    <property type="match status" value="1"/>
</dbReference>
<dbReference type="eggNOG" id="COG0115">
    <property type="taxonomic scope" value="Bacteria"/>
</dbReference>
<dbReference type="SUPFAM" id="SSF56752">
    <property type="entry name" value="D-aminoacid aminotransferase-like PLP-dependent enzymes"/>
    <property type="match status" value="1"/>
</dbReference>
<dbReference type="EMBL" id="CP003346">
    <property type="protein sequence ID" value="AGA79071.1"/>
    <property type="molecule type" value="Genomic_DNA"/>
</dbReference>
<comment type="cofactor">
    <cofactor evidence="1 12">
        <name>pyridoxal 5'-phosphate</name>
        <dbReference type="ChEBI" id="CHEBI:597326"/>
    </cofactor>
</comment>
<dbReference type="Gene3D" id="3.30.470.10">
    <property type="match status" value="1"/>
</dbReference>
<organism evidence="13 14">
    <name type="scientific">Echinicola vietnamensis (strain DSM 17526 / LMG 23754 / KMM 6221)</name>
    <dbReference type="NCBI Taxonomy" id="926556"/>
    <lineage>
        <taxon>Bacteria</taxon>
        <taxon>Pseudomonadati</taxon>
        <taxon>Bacteroidota</taxon>
        <taxon>Cytophagia</taxon>
        <taxon>Cytophagales</taxon>
        <taxon>Cyclobacteriaceae</taxon>
        <taxon>Echinicola</taxon>
    </lineage>
</organism>
<comment type="similarity">
    <text evidence="5 11">Belongs to the class-IV pyridoxal-phosphate-dependent aminotransferase family.</text>
</comment>
<dbReference type="Proteomes" id="UP000010796">
    <property type="component" value="Chromosome"/>
</dbReference>
<evidence type="ECO:0000256" key="10">
    <source>
        <dbReference type="ARBA" id="ARBA00049229"/>
    </source>
</evidence>
<comment type="pathway">
    <text evidence="2">Amino-acid biosynthesis; L-isoleucine biosynthesis; L-isoleucine from 2-oxobutanoate: step 4/4.</text>
</comment>
<comment type="catalytic activity">
    <reaction evidence="10">
        <text>L-leucine + 2-oxoglutarate = 4-methyl-2-oxopentanoate + L-glutamate</text>
        <dbReference type="Rhea" id="RHEA:18321"/>
        <dbReference type="ChEBI" id="CHEBI:16810"/>
        <dbReference type="ChEBI" id="CHEBI:17865"/>
        <dbReference type="ChEBI" id="CHEBI:29985"/>
        <dbReference type="ChEBI" id="CHEBI:57427"/>
        <dbReference type="EC" id="2.6.1.42"/>
    </reaction>
</comment>